<sequence>MSTDLALVIQFYWGGKIVETRGSFSYDPPRCKKAILVKNRISYSELVDRVYTYMGLDRTGFNLNLWFRNSVGLNTFAGLRLGCEEDMDMLYHMKMMTPQTACEIYVEVEPQLRHYHSNVDSGQTSRWDQGGSQVESNLLFYTTSCCSTMLVQAGEEVCVAQISRTSCLPIILESEGVDVDPDTEPELDGDNSDDTDDKQDEANQQEFNLDVGGSDPNSSSNFQMAQCLQDSEGVDATLEFDSTNIIGVEKLNVWDDRTKELRLGMVLETKKHVQRAVKLWSIKHNREYRVRESKPMTWYVKCRSENAFPSCNWQLRASLRCIHNMWKIVTFVKEHTYIRVSNSNDHRQLTSELIADHIIHHVENGPLYAITEIQTTIKRAFDTDVLYKKAWYARRRAIDIVYGDWPTSIAQLPTFMQELVLANPETVVVW</sequence>
<dbReference type="PANTHER" id="PTHR31973">
    <property type="entry name" value="POLYPROTEIN, PUTATIVE-RELATED"/>
    <property type="match status" value="1"/>
</dbReference>
<protein>
    <recommendedName>
        <fullName evidence="4">Transposase MuDR plant domain-containing protein</fullName>
    </recommendedName>
</protein>
<gene>
    <name evidence="3" type="primary">LOC113741929</name>
</gene>
<feature type="region of interest" description="Disordered" evidence="1">
    <location>
        <begin position="177"/>
        <end position="199"/>
    </location>
</feature>
<organism evidence="2 3">
    <name type="scientific">Coffea arabica</name>
    <name type="common">Arabian coffee</name>
    <dbReference type="NCBI Taxonomy" id="13443"/>
    <lineage>
        <taxon>Eukaryota</taxon>
        <taxon>Viridiplantae</taxon>
        <taxon>Streptophyta</taxon>
        <taxon>Embryophyta</taxon>
        <taxon>Tracheophyta</taxon>
        <taxon>Spermatophyta</taxon>
        <taxon>Magnoliopsida</taxon>
        <taxon>eudicotyledons</taxon>
        <taxon>Gunneridae</taxon>
        <taxon>Pentapetalae</taxon>
        <taxon>asterids</taxon>
        <taxon>lamiids</taxon>
        <taxon>Gentianales</taxon>
        <taxon>Rubiaceae</taxon>
        <taxon>Ixoroideae</taxon>
        <taxon>Gardenieae complex</taxon>
        <taxon>Bertiereae - Coffeeae clade</taxon>
        <taxon>Coffeeae</taxon>
        <taxon>Coffea</taxon>
    </lineage>
</organism>
<dbReference type="RefSeq" id="XP_027125396.2">
    <property type="nucleotide sequence ID" value="XM_027269595.2"/>
</dbReference>
<evidence type="ECO:0000313" key="2">
    <source>
        <dbReference type="Proteomes" id="UP001652660"/>
    </source>
</evidence>
<dbReference type="PANTHER" id="PTHR31973:SF195">
    <property type="entry name" value="MUDR FAMILY TRANSPOSASE"/>
    <property type="match status" value="1"/>
</dbReference>
<dbReference type="Proteomes" id="UP001652660">
    <property type="component" value="Chromosome 4e"/>
</dbReference>
<proteinExistence type="predicted"/>
<reference evidence="3" key="2">
    <citation type="submission" date="2025-08" db="UniProtKB">
        <authorList>
            <consortium name="RefSeq"/>
        </authorList>
    </citation>
    <scope>IDENTIFICATION</scope>
    <source>
        <tissue evidence="3">Leaves</tissue>
    </source>
</reference>
<dbReference type="OrthoDB" id="1938144at2759"/>
<dbReference type="AlphaFoldDB" id="A0A6P6XES0"/>
<evidence type="ECO:0000313" key="3">
    <source>
        <dbReference type="RefSeq" id="XP_027125396.2"/>
    </source>
</evidence>
<accession>A0A6P6XES0</accession>
<evidence type="ECO:0008006" key="4">
    <source>
        <dbReference type="Google" id="ProtNLM"/>
    </source>
</evidence>
<reference evidence="2" key="1">
    <citation type="journal article" date="2025" name="Foods">
        <title>Unveiling the Microbial Signatures of Arabica Coffee Cherries: Insights into Ripeness Specific Diversity, Functional Traits, and Implications for Quality and Safety.</title>
        <authorList>
            <consortium name="RefSeq"/>
            <person name="Tenea G.N."/>
            <person name="Cifuentes V."/>
            <person name="Reyes P."/>
            <person name="Cevallos-Vallejos M."/>
        </authorList>
    </citation>
    <scope>NUCLEOTIDE SEQUENCE [LARGE SCALE GENOMIC DNA]</scope>
</reference>
<evidence type="ECO:0000256" key="1">
    <source>
        <dbReference type="SAM" id="MobiDB-lite"/>
    </source>
</evidence>
<keyword evidence="2" id="KW-1185">Reference proteome</keyword>
<name>A0A6P6XES0_COFAR</name>
<dbReference type="GeneID" id="113741929"/>